<evidence type="ECO:0000259" key="2">
    <source>
        <dbReference type="PROSITE" id="PS51898"/>
    </source>
</evidence>
<dbReference type="PANTHER" id="PTHR30349">
    <property type="entry name" value="PHAGE INTEGRASE-RELATED"/>
    <property type="match status" value="1"/>
</dbReference>
<gene>
    <name evidence="3" type="ORF">ACFWR3_37260</name>
</gene>
<dbReference type="PROSITE" id="PS51898">
    <property type="entry name" value="TYR_RECOMBINASE"/>
    <property type="match status" value="1"/>
</dbReference>
<evidence type="ECO:0000256" key="1">
    <source>
        <dbReference type="ARBA" id="ARBA00023172"/>
    </source>
</evidence>
<sequence>MDVWTDPLAVEDVLLVVGTLLDGRQAAASSVKRHRRVLHLLMKYAIVRGILLADPVPESRNLTQRSASAIDRRRLLNERQAAQLLDWIRGRPRSGQRMQAFFATLYFTGLRPEEAVALRVSDLVLPASGVGRWADIVVHTAEPEIGRTWTDSGTRHDRRRLKARAEGETRIVPCPPTLSTLLRVRIQEANLLPDDRLVPGERGGVLAGSVYRRTWDHARRATLPSHVYASPTGQRVYDLRHTRLTMWLNNGIPPAQVAEWAGTSVAMLFATYAQCISGQERDLRQRLDEMPDASATLIA</sequence>
<dbReference type="Gene3D" id="1.10.443.10">
    <property type="entry name" value="Intergrase catalytic core"/>
    <property type="match status" value="1"/>
</dbReference>
<keyword evidence="1" id="KW-0233">DNA recombination</keyword>
<dbReference type="Proteomes" id="UP001598300">
    <property type="component" value="Unassembled WGS sequence"/>
</dbReference>
<dbReference type="SUPFAM" id="SSF56349">
    <property type="entry name" value="DNA breaking-rejoining enzymes"/>
    <property type="match status" value="1"/>
</dbReference>
<organism evidence="3 4">
    <name type="scientific">Streptomyces bacillaris</name>
    <dbReference type="NCBI Taxonomy" id="68179"/>
    <lineage>
        <taxon>Bacteria</taxon>
        <taxon>Bacillati</taxon>
        <taxon>Actinomycetota</taxon>
        <taxon>Actinomycetes</taxon>
        <taxon>Kitasatosporales</taxon>
        <taxon>Streptomycetaceae</taxon>
        <taxon>Streptomyces</taxon>
    </lineage>
</organism>
<comment type="caution">
    <text evidence="3">The sequence shown here is derived from an EMBL/GenBank/DDBJ whole genome shotgun (WGS) entry which is preliminary data.</text>
</comment>
<evidence type="ECO:0000313" key="4">
    <source>
        <dbReference type="Proteomes" id="UP001598300"/>
    </source>
</evidence>
<feature type="domain" description="Tyr recombinase" evidence="2">
    <location>
        <begin position="70"/>
        <end position="288"/>
    </location>
</feature>
<evidence type="ECO:0000313" key="3">
    <source>
        <dbReference type="EMBL" id="MFD3961720.1"/>
    </source>
</evidence>
<dbReference type="InterPro" id="IPR002104">
    <property type="entry name" value="Integrase_catalytic"/>
</dbReference>
<dbReference type="InterPro" id="IPR050090">
    <property type="entry name" value="Tyrosine_recombinase_XerCD"/>
</dbReference>
<dbReference type="InterPro" id="IPR013762">
    <property type="entry name" value="Integrase-like_cat_sf"/>
</dbReference>
<proteinExistence type="predicted"/>
<accession>A0ABW6E6S6</accession>
<dbReference type="PANTHER" id="PTHR30349:SF64">
    <property type="entry name" value="PROPHAGE INTEGRASE INTD-RELATED"/>
    <property type="match status" value="1"/>
</dbReference>
<name>A0ABW6E6S6_9ACTN</name>
<dbReference type="RefSeq" id="WP_244210362.1">
    <property type="nucleotide sequence ID" value="NZ_JBHVRE010000056.1"/>
</dbReference>
<reference evidence="3 4" key="1">
    <citation type="submission" date="2024-09" db="EMBL/GenBank/DDBJ databases">
        <title>The Natural Products Discovery Center: Release of the First 8490 Sequenced Strains for Exploring Actinobacteria Biosynthetic Diversity.</title>
        <authorList>
            <person name="Kalkreuter E."/>
            <person name="Kautsar S.A."/>
            <person name="Yang D."/>
            <person name="Bader C.D."/>
            <person name="Teijaro C.N."/>
            <person name="Fluegel L."/>
            <person name="Davis C.M."/>
            <person name="Simpson J.R."/>
            <person name="Lauterbach L."/>
            <person name="Steele A.D."/>
            <person name="Gui C."/>
            <person name="Meng S."/>
            <person name="Li G."/>
            <person name="Viehrig K."/>
            <person name="Ye F."/>
            <person name="Su P."/>
            <person name="Kiefer A.F."/>
            <person name="Nichols A."/>
            <person name="Cepeda A.J."/>
            <person name="Yan W."/>
            <person name="Fan B."/>
            <person name="Jiang Y."/>
            <person name="Adhikari A."/>
            <person name="Zheng C.-J."/>
            <person name="Schuster L."/>
            <person name="Cowan T.M."/>
            <person name="Smanski M.J."/>
            <person name="Chevrette M.G."/>
            <person name="De Carvalho L.P.S."/>
            <person name="Shen B."/>
        </authorList>
    </citation>
    <scope>NUCLEOTIDE SEQUENCE [LARGE SCALE GENOMIC DNA]</scope>
    <source>
        <strain evidence="3 4">NPDC058584</strain>
    </source>
</reference>
<keyword evidence="4" id="KW-1185">Reference proteome</keyword>
<dbReference type="EMBL" id="JBHXPM010000066">
    <property type="protein sequence ID" value="MFD3961720.1"/>
    <property type="molecule type" value="Genomic_DNA"/>
</dbReference>
<protein>
    <submittedName>
        <fullName evidence="3">Tyrosine-type recombinase/integrase</fullName>
    </submittedName>
</protein>
<dbReference type="InterPro" id="IPR011010">
    <property type="entry name" value="DNA_brk_join_enz"/>
</dbReference>